<accession>A0A7W7LGS9</accession>
<evidence type="ECO:0000313" key="2">
    <source>
        <dbReference type="Proteomes" id="UP000556436"/>
    </source>
</evidence>
<evidence type="ECO:0000313" key="1">
    <source>
        <dbReference type="EMBL" id="MBB4889784.1"/>
    </source>
</evidence>
<comment type="caution">
    <text evidence="1">The sequence shown here is derived from an EMBL/GenBank/DDBJ whole genome shotgun (WGS) entry which is preliminary data.</text>
</comment>
<organism evidence="1 2">
    <name type="scientific">Streptomyces netropsis</name>
    <name type="common">Streptoverticillium netropsis</name>
    <dbReference type="NCBI Taxonomy" id="55404"/>
    <lineage>
        <taxon>Bacteria</taxon>
        <taxon>Bacillati</taxon>
        <taxon>Actinomycetota</taxon>
        <taxon>Actinomycetes</taxon>
        <taxon>Kitasatosporales</taxon>
        <taxon>Streptomycetaceae</taxon>
        <taxon>Streptomyces</taxon>
    </lineage>
</organism>
<gene>
    <name evidence="1" type="ORF">FHS38_005860</name>
</gene>
<dbReference type="AlphaFoldDB" id="A0A7W7LGS9"/>
<reference evidence="1 2" key="1">
    <citation type="submission" date="2020-08" db="EMBL/GenBank/DDBJ databases">
        <title>Genomic Encyclopedia of Type Strains, Phase III (KMG-III): the genomes of soil and plant-associated and newly described type strains.</title>
        <authorList>
            <person name="Whitman W."/>
        </authorList>
    </citation>
    <scope>NUCLEOTIDE SEQUENCE [LARGE SCALE GENOMIC DNA]</scope>
    <source>
        <strain evidence="1 2">CECT 3265</strain>
    </source>
</reference>
<protein>
    <submittedName>
        <fullName evidence="1">Uncharacterized protein</fullName>
    </submittedName>
</protein>
<keyword evidence="2" id="KW-1185">Reference proteome</keyword>
<proteinExistence type="predicted"/>
<name>A0A7W7LGS9_STRNE</name>
<sequence length="55" mass="5766">MRNLAIGGVIVLLFMPKSSAKRSWARSFRGVKLVGQVLVSSLALTVPPVGVAVTS</sequence>
<dbReference type="Proteomes" id="UP000556436">
    <property type="component" value="Unassembled WGS sequence"/>
</dbReference>
<dbReference type="EMBL" id="JACHJG010000015">
    <property type="protein sequence ID" value="MBB4889784.1"/>
    <property type="molecule type" value="Genomic_DNA"/>
</dbReference>